<dbReference type="EMBL" id="GBRH01229938">
    <property type="protein sequence ID" value="JAD67957.1"/>
    <property type="molecule type" value="Transcribed_RNA"/>
</dbReference>
<reference evidence="1" key="2">
    <citation type="journal article" date="2015" name="Data Brief">
        <title>Shoot transcriptome of the giant reed, Arundo donax.</title>
        <authorList>
            <person name="Barrero R.A."/>
            <person name="Guerrero F.D."/>
            <person name="Moolhuijzen P."/>
            <person name="Goolsby J.A."/>
            <person name="Tidwell J."/>
            <person name="Bellgard S.E."/>
            <person name="Bellgard M.I."/>
        </authorList>
    </citation>
    <scope>NUCLEOTIDE SEQUENCE</scope>
    <source>
        <tissue evidence="1">Shoot tissue taken approximately 20 cm above the soil surface</tissue>
    </source>
</reference>
<proteinExistence type="predicted"/>
<accession>A0A0A9C8X2</accession>
<name>A0A0A9C8X2_ARUDO</name>
<organism evidence="1">
    <name type="scientific">Arundo donax</name>
    <name type="common">Giant reed</name>
    <name type="synonym">Donax arundinaceus</name>
    <dbReference type="NCBI Taxonomy" id="35708"/>
    <lineage>
        <taxon>Eukaryota</taxon>
        <taxon>Viridiplantae</taxon>
        <taxon>Streptophyta</taxon>
        <taxon>Embryophyta</taxon>
        <taxon>Tracheophyta</taxon>
        <taxon>Spermatophyta</taxon>
        <taxon>Magnoliopsida</taxon>
        <taxon>Liliopsida</taxon>
        <taxon>Poales</taxon>
        <taxon>Poaceae</taxon>
        <taxon>PACMAD clade</taxon>
        <taxon>Arundinoideae</taxon>
        <taxon>Arundineae</taxon>
        <taxon>Arundo</taxon>
    </lineage>
</organism>
<protein>
    <submittedName>
        <fullName evidence="1">Uncharacterized protein</fullName>
    </submittedName>
</protein>
<reference evidence="1" key="1">
    <citation type="submission" date="2014-09" db="EMBL/GenBank/DDBJ databases">
        <authorList>
            <person name="Magalhaes I.L.F."/>
            <person name="Oliveira U."/>
            <person name="Santos F.R."/>
            <person name="Vidigal T.H.D.A."/>
            <person name="Brescovit A.D."/>
            <person name="Santos A.J."/>
        </authorList>
    </citation>
    <scope>NUCLEOTIDE SEQUENCE</scope>
    <source>
        <tissue evidence="1">Shoot tissue taken approximately 20 cm above the soil surface</tissue>
    </source>
</reference>
<sequence>MLYFRQMVSLFIYFLLAGRQMVSWQLLARNH</sequence>
<evidence type="ECO:0000313" key="1">
    <source>
        <dbReference type="EMBL" id="JAD67957.1"/>
    </source>
</evidence>
<dbReference type="AlphaFoldDB" id="A0A0A9C8X2"/>